<dbReference type="InterPro" id="IPR044068">
    <property type="entry name" value="CB"/>
</dbReference>
<comment type="caution">
    <text evidence="6">The sequence shown here is derived from an EMBL/GenBank/DDBJ whole genome shotgun (WGS) entry which is preliminary data.</text>
</comment>
<dbReference type="SUPFAM" id="SSF56349">
    <property type="entry name" value="DNA breaking-rejoining enzymes"/>
    <property type="match status" value="1"/>
</dbReference>
<evidence type="ECO:0000256" key="3">
    <source>
        <dbReference type="PROSITE-ProRule" id="PRU01248"/>
    </source>
</evidence>
<organism evidence="6 7">
    <name type="scientific">Cryptosporangium japonicum</name>
    <dbReference type="NCBI Taxonomy" id="80872"/>
    <lineage>
        <taxon>Bacteria</taxon>
        <taxon>Bacillati</taxon>
        <taxon>Actinomycetota</taxon>
        <taxon>Actinomycetes</taxon>
        <taxon>Cryptosporangiales</taxon>
        <taxon>Cryptosporangiaceae</taxon>
        <taxon>Cryptosporangium</taxon>
    </lineage>
</organism>
<protein>
    <submittedName>
        <fullName evidence="6">Site-specific integrase</fullName>
    </submittedName>
</protein>
<keyword evidence="2" id="KW-0233">DNA recombination</keyword>
<evidence type="ECO:0000313" key="6">
    <source>
        <dbReference type="EMBL" id="GAA0259858.1"/>
    </source>
</evidence>
<evidence type="ECO:0000313" key="7">
    <source>
        <dbReference type="Proteomes" id="UP001500967"/>
    </source>
</evidence>
<dbReference type="InterPro" id="IPR013762">
    <property type="entry name" value="Integrase-like_cat_sf"/>
</dbReference>
<evidence type="ECO:0000256" key="2">
    <source>
        <dbReference type="ARBA" id="ARBA00023172"/>
    </source>
</evidence>
<evidence type="ECO:0000259" key="5">
    <source>
        <dbReference type="PROSITE" id="PS51900"/>
    </source>
</evidence>
<evidence type="ECO:0000259" key="4">
    <source>
        <dbReference type="PROSITE" id="PS51898"/>
    </source>
</evidence>
<evidence type="ECO:0000256" key="1">
    <source>
        <dbReference type="ARBA" id="ARBA00023125"/>
    </source>
</evidence>
<dbReference type="EMBL" id="BAAAGX010000020">
    <property type="protein sequence ID" value="GAA0259858.1"/>
    <property type="molecule type" value="Genomic_DNA"/>
</dbReference>
<feature type="domain" description="Tyr recombinase" evidence="4">
    <location>
        <begin position="106"/>
        <end position="253"/>
    </location>
</feature>
<keyword evidence="7" id="KW-1185">Reference proteome</keyword>
<dbReference type="InterPro" id="IPR011010">
    <property type="entry name" value="DNA_brk_join_enz"/>
</dbReference>
<feature type="domain" description="Core-binding (CB)" evidence="5">
    <location>
        <begin position="5"/>
        <end position="85"/>
    </location>
</feature>
<dbReference type="Proteomes" id="UP001500967">
    <property type="component" value="Unassembled WGS sequence"/>
</dbReference>
<dbReference type="Gene3D" id="1.10.443.10">
    <property type="entry name" value="Intergrase catalytic core"/>
    <property type="match status" value="1"/>
</dbReference>
<keyword evidence="1 3" id="KW-0238">DNA-binding</keyword>
<dbReference type="PROSITE" id="PS51898">
    <property type="entry name" value="TYR_RECOMBINASE"/>
    <property type="match status" value="1"/>
</dbReference>
<accession>A0ABN0USG7</accession>
<reference evidence="6 7" key="1">
    <citation type="journal article" date="2019" name="Int. J. Syst. Evol. Microbiol.">
        <title>The Global Catalogue of Microorganisms (GCM) 10K type strain sequencing project: providing services to taxonomists for standard genome sequencing and annotation.</title>
        <authorList>
            <consortium name="The Broad Institute Genomics Platform"/>
            <consortium name="The Broad Institute Genome Sequencing Center for Infectious Disease"/>
            <person name="Wu L."/>
            <person name="Ma J."/>
        </authorList>
    </citation>
    <scope>NUCLEOTIDE SEQUENCE [LARGE SCALE GENOMIC DNA]</scope>
    <source>
        <strain evidence="6 7">JCM 10425</strain>
    </source>
</reference>
<dbReference type="InterPro" id="IPR002104">
    <property type="entry name" value="Integrase_catalytic"/>
</dbReference>
<dbReference type="RefSeq" id="WP_344651496.1">
    <property type="nucleotide sequence ID" value="NZ_BAAAGX010000020.1"/>
</dbReference>
<gene>
    <name evidence="6" type="ORF">GCM10009539_51600</name>
</gene>
<name>A0ABN0USG7_9ACTN</name>
<proteinExistence type="predicted"/>
<dbReference type="PROSITE" id="PS51900">
    <property type="entry name" value="CB"/>
    <property type="match status" value="1"/>
</dbReference>
<sequence>MTDGVTVDSAVESYLSSPQLANENTNRAYRSVLDRLAGFLGGHRPLTEIGEEELTVAIRGLWGSAAAATWNRNRAAVSGWLAWCRALGQDAPTLSDEVERRPDESEPAAVLAREAIEELLARPEVPVRERALWRLLYESAGRVSDVLALNVEHLDLRRRRAGGLHWGEGTAFLLPRLIEGRSRGPLFLSERRPPPARRPARSELCPYTGRARLGYDRARILLDQYTRTPDGHPGWDLHQLRRSAQAHRAGDGG</sequence>